<keyword evidence="3" id="KW-0238">DNA-binding</keyword>
<dbReference type="eggNOG" id="ENOG502SJ8Q">
    <property type="taxonomic scope" value="Eukaryota"/>
</dbReference>
<dbReference type="CDD" id="cd00067">
    <property type="entry name" value="GAL4"/>
    <property type="match status" value="1"/>
</dbReference>
<feature type="compositionally biased region" description="Polar residues" evidence="6">
    <location>
        <begin position="773"/>
        <end position="791"/>
    </location>
</feature>
<feature type="compositionally biased region" description="Polar residues" evidence="6">
    <location>
        <begin position="1"/>
        <end position="12"/>
    </location>
</feature>
<dbReference type="Proteomes" id="UP000019484">
    <property type="component" value="Unassembled WGS sequence"/>
</dbReference>
<evidence type="ECO:0000256" key="4">
    <source>
        <dbReference type="ARBA" id="ARBA00023163"/>
    </source>
</evidence>
<evidence type="ECO:0000256" key="5">
    <source>
        <dbReference type="ARBA" id="ARBA00023242"/>
    </source>
</evidence>
<evidence type="ECO:0000256" key="1">
    <source>
        <dbReference type="ARBA" id="ARBA00022723"/>
    </source>
</evidence>
<dbReference type="STRING" id="1182541.W9ZHR4"/>
<keyword evidence="5" id="KW-0539">Nucleus</keyword>
<evidence type="ECO:0000313" key="8">
    <source>
        <dbReference type="EMBL" id="EXJ94024.1"/>
    </source>
</evidence>
<name>W9ZHR4_9EURO</name>
<dbReference type="PANTHER" id="PTHR47840">
    <property type="entry name" value="ZN(II)2CYS6 TRANSCRIPTION FACTOR (EUROFUNG)-RELATED"/>
    <property type="match status" value="1"/>
</dbReference>
<proteinExistence type="predicted"/>
<dbReference type="SMART" id="SM00906">
    <property type="entry name" value="Fungal_trans"/>
    <property type="match status" value="1"/>
</dbReference>
<reference evidence="8 9" key="1">
    <citation type="submission" date="2013-03" db="EMBL/GenBank/DDBJ databases">
        <title>The Genome Sequence of Capronia coronata CBS 617.96.</title>
        <authorList>
            <consortium name="The Broad Institute Genomics Platform"/>
            <person name="Cuomo C."/>
            <person name="de Hoog S."/>
            <person name="Gorbushina A."/>
            <person name="Walker B."/>
            <person name="Young S.K."/>
            <person name="Zeng Q."/>
            <person name="Gargeya S."/>
            <person name="Fitzgerald M."/>
            <person name="Haas B."/>
            <person name="Abouelleil A."/>
            <person name="Allen A.W."/>
            <person name="Alvarado L."/>
            <person name="Arachchi H.M."/>
            <person name="Berlin A.M."/>
            <person name="Chapman S.B."/>
            <person name="Gainer-Dewar J."/>
            <person name="Goldberg J."/>
            <person name="Griggs A."/>
            <person name="Gujja S."/>
            <person name="Hansen M."/>
            <person name="Howarth C."/>
            <person name="Imamovic A."/>
            <person name="Ireland A."/>
            <person name="Larimer J."/>
            <person name="McCowan C."/>
            <person name="Murphy C."/>
            <person name="Pearson M."/>
            <person name="Poon T.W."/>
            <person name="Priest M."/>
            <person name="Roberts A."/>
            <person name="Saif S."/>
            <person name="Shea T."/>
            <person name="Sisk P."/>
            <person name="Sykes S."/>
            <person name="Wortman J."/>
            <person name="Nusbaum C."/>
            <person name="Birren B."/>
        </authorList>
    </citation>
    <scope>NUCLEOTIDE SEQUENCE [LARGE SCALE GENOMIC DNA]</scope>
    <source>
        <strain evidence="8 9">CBS 617.96</strain>
    </source>
</reference>
<keyword evidence="4" id="KW-0804">Transcription</keyword>
<evidence type="ECO:0000256" key="3">
    <source>
        <dbReference type="ARBA" id="ARBA00023125"/>
    </source>
</evidence>
<dbReference type="InterPro" id="IPR001138">
    <property type="entry name" value="Zn2Cys6_DnaBD"/>
</dbReference>
<accession>W9ZHR4</accession>
<dbReference type="SUPFAM" id="SSF57701">
    <property type="entry name" value="Zn2/Cys6 DNA-binding domain"/>
    <property type="match status" value="1"/>
</dbReference>
<organism evidence="8 9">
    <name type="scientific">Capronia coronata CBS 617.96</name>
    <dbReference type="NCBI Taxonomy" id="1182541"/>
    <lineage>
        <taxon>Eukaryota</taxon>
        <taxon>Fungi</taxon>
        <taxon>Dikarya</taxon>
        <taxon>Ascomycota</taxon>
        <taxon>Pezizomycotina</taxon>
        <taxon>Eurotiomycetes</taxon>
        <taxon>Chaetothyriomycetidae</taxon>
        <taxon>Chaetothyriales</taxon>
        <taxon>Herpotrichiellaceae</taxon>
        <taxon>Capronia</taxon>
    </lineage>
</organism>
<dbReference type="Gene3D" id="4.10.240.10">
    <property type="entry name" value="Zn(2)-C6 fungal-type DNA-binding domain"/>
    <property type="match status" value="1"/>
</dbReference>
<keyword evidence="9" id="KW-1185">Reference proteome</keyword>
<evidence type="ECO:0000256" key="2">
    <source>
        <dbReference type="ARBA" id="ARBA00023015"/>
    </source>
</evidence>
<dbReference type="RefSeq" id="XP_007721518.1">
    <property type="nucleotide sequence ID" value="XM_007723328.1"/>
</dbReference>
<keyword evidence="2" id="KW-0805">Transcription regulation</keyword>
<dbReference type="EMBL" id="AMWN01000002">
    <property type="protein sequence ID" value="EXJ94024.1"/>
    <property type="molecule type" value="Genomic_DNA"/>
</dbReference>
<dbReference type="InterPro" id="IPR036864">
    <property type="entry name" value="Zn2-C6_fun-type_DNA-bd_sf"/>
</dbReference>
<dbReference type="Pfam" id="PF04082">
    <property type="entry name" value="Fungal_trans"/>
    <property type="match status" value="1"/>
</dbReference>
<evidence type="ECO:0000313" key="9">
    <source>
        <dbReference type="Proteomes" id="UP000019484"/>
    </source>
</evidence>
<sequence>MSRPASSSTSPYNEALGFTSDHNQGPPRKKMRKGTRSCLECRRRKIKCTFEPGRPAVCNECHTRGSTCIDQEHGDINTYVQPPVEQASSYSLRERVSQLEDLVKQVLDRLPEKEPNTSSNSNSNSTSTSTADAEKSQVDAQAAEVLKSLKGSLRQAEANAVDDSIFLPAGIREDAPAMTLFDNAVITTRKENQAVVSRAQHNKTKALLAALNKLLPPPHDLDIILESSHEWWAIWRTMFPAITDSRCETIKESVSHSLRSDKPAELAKIMLCIAISIHQLPITYDWSRLHMKVEPAELMERYIATVDKLITSDDEIAATLDGIECMMLEAKYHINMGRPRRAWLLFHRAIGFAQLLGFHRLPAQADKASLDHQRSVDMWCHLVLGDRYLALLLGLPYSVAEAFVTPHLPTSSTAHTPIKASGGEIYVARMLPIVTKLNDRNQSVTPMGYSATLRLDQELEELHNDEDPSWWSVDPIPGASVEEHFDRLQAQFFHHQIRVFIHMPFMLRSSSDKRYQYSHSAALDGAREMIRIYDALRTNESVGPFICKLVDFQSFTAAMLLLLNLCGYAQQHRGNNGQVPDLEQDQRDSELIDRTITLLKHAAKEPGGVVAAQSAQALEMLARVRQGWEDDETGGCRGQTCQVSIPYFGTISIGMGKQFVPIKPGTYVQRTPGGSHKNPTTSTAAPCGMPNVGLPTPPSMSSCSTQPSPLSSAIDNLHSQPSLPQTQRAPVYEPTSYIASGLENSWPESDDPFVTFDSFMSFPAGATDLPSAGATSSSGFTPQQTSQSPHTGVTHDPTNAGGVPGGFDNLGQGQGQPQGFPFGSLPFGHIPVDLDQGWNWFGVNAPNF</sequence>
<dbReference type="InterPro" id="IPR007219">
    <property type="entry name" value="XnlR_reg_dom"/>
</dbReference>
<protein>
    <recommendedName>
        <fullName evidence="7">Zn(2)-C6 fungal-type domain-containing protein</fullName>
    </recommendedName>
</protein>
<dbReference type="GeneID" id="19157317"/>
<feature type="compositionally biased region" description="Low complexity" evidence="6">
    <location>
        <begin position="116"/>
        <end position="130"/>
    </location>
</feature>
<dbReference type="OrthoDB" id="6509908at2759"/>
<dbReference type="AlphaFoldDB" id="W9ZHR4"/>
<dbReference type="GO" id="GO:0003677">
    <property type="term" value="F:DNA binding"/>
    <property type="evidence" value="ECO:0007669"/>
    <property type="project" value="UniProtKB-KW"/>
</dbReference>
<feature type="region of interest" description="Disordered" evidence="6">
    <location>
        <begin position="109"/>
        <end position="139"/>
    </location>
</feature>
<feature type="region of interest" description="Disordered" evidence="6">
    <location>
        <begin position="670"/>
        <end position="690"/>
    </location>
</feature>
<dbReference type="SMART" id="SM00066">
    <property type="entry name" value="GAL4"/>
    <property type="match status" value="1"/>
</dbReference>
<dbReference type="GO" id="GO:0008270">
    <property type="term" value="F:zinc ion binding"/>
    <property type="evidence" value="ECO:0007669"/>
    <property type="project" value="InterPro"/>
</dbReference>
<dbReference type="PROSITE" id="PS00463">
    <property type="entry name" value="ZN2_CY6_FUNGAL_1"/>
    <property type="match status" value="1"/>
</dbReference>
<dbReference type="PANTHER" id="PTHR47840:SF1">
    <property type="entry name" value="ZN(II)2CYS6 TRANSCRIPTION FACTOR (EUROFUNG)"/>
    <property type="match status" value="1"/>
</dbReference>
<feature type="region of interest" description="Disordered" evidence="6">
    <location>
        <begin position="1"/>
        <end position="36"/>
    </location>
</feature>
<dbReference type="CDD" id="cd12148">
    <property type="entry name" value="fungal_TF_MHR"/>
    <property type="match status" value="1"/>
</dbReference>
<comment type="caution">
    <text evidence="8">The sequence shown here is derived from an EMBL/GenBank/DDBJ whole genome shotgun (WGS) entry which is preliminary data.</text>
</comment>
<dbReference type="Pfam" id="PF00172">
    <property type="entry name" value="Zn_clus"/>
    <property type="match status" value="1"/>
</dbReference>
<feature type="region of interest" description="Disordered" evidence="6">
    <location>
        <begin position="770"/>
        <end position="817"/>
    </location>
</feature>
<feature type="domain" description="Zn(2)-C6 fungal-type" evidence="7">
    <location>
        <begin position="37"/>
        <end position="68"/>
    </location>
</feature>
<evidence type="ECO:0000256" key="6">
    <source>
        <dbReference type="SAM" id="MobiDB-lite"/>
    </source>
</evidence>
<gene>
    <name evidence="8" type="ORF">A1O1_02417</name>
</gene>
<dbReference type="GO" id="GO:0006351">
    <property type="term" value="P:DNA-templated transcription"/>
    <property type="evidence" value="ECO:0007669"/>
    <property type="project" value="InterPro"/>
</dbReference>
<evidence type="ECO:0000259" key="7">
    <source>
        <dbReference type="PROSITE" id="PS50048"/>
    </source>
</evidence>
<dbReference type="GO" id="GO:0000981">
    <property type="term" value="F:DNA-binding transcription factor activity, RNA polymerase II-specific"/>
    <property type="evidence" value="ECO:0007669"/>
    <property type="project" value="InterPro"/>
</dbReference>
<keyword evidence="1" id="KW-0479">Metal-binding</keyword>
<dbReference type="PROSITE" id="PS50048">
    <property type="entry name" value="ZN2_CY6_FUNGAL_2"/>
    <property type="match status" value="1"/>
</dbReference>
<dbReference type="HOGENOM" id="CLU_004804_2_2_1"/>